<organism evidence="2 3">
    <name type="scientific">Salmonella dublin (strain CT_02021853)</name>
    <dbReference type="NCBI Taxonomy" id="439851"/>
    <lineage>
        <taxon>Bacteria</taxon>
        <taxon>Pseudomonadati</taxon>
        <taxon>Pseudomonadota</taxon>
        <taxon>Gammaproteobacteria</taxon>
        <taxon>Enterobacterales</taxon>
        <taxon>Enterobacteriaceae</taxon>
        <taxon>Salmonella</taxon>
    </lineage>
</organism>
<protein>
    <submittedName>
        <fullName evidence="2">Uncharacterized protein</fullName>
    </submittedName>
</protein>
<feature type="transmembrane region" description="Helical" evidence="1">
    <location>
        <begin position="17"/>
        <end position="38"/>
    </location>
</feature>
<dbReference type="Proteomes" id="UP000008322">
    <property type="component" value="Chromosome"/>
</dbReference>
<proteinExistence type="predicted"/>
<evidence type="ECO:0000313" key="3">
    <source>
        <dbReference type="Proteomes" id="UP000008322"/>
    </source>
</evidence>
<sequence length="46" mass="5130">MLIPVFLYLATGYPTELWITILPLSASLDNILSLYIVFLKSSKTGI</sequence>
<dbReference type="KEGG" id="sed:SeD_A2323"/>
<name>A0A6C7A1I7_SALDC</name>
<evidence type="ECO:0000313" key="2">
    <source>
        <dbReference type="EMBL" id="ACH77211.1"/>
    </source>
</evidence>
<keyword evidence="1" id="KW-0812">Transmembrane</keyword>
<keyword evidence="1" id="KW-1133">Transmembrane helix</keyword>
<reference evidence="2 3" key="1">
    <citation type="journal article" date="2011" name="J. Bacteriol.">
        <title>Comparative genomics of 28 Salmonella enterica isolates: evidence for CRISPR-mediated adaptive sublineage evolution.</title>
        <authorList>
            <person name="Fricke W.F."/>
            <person name="Mammel M.K."/>
            <person name="McDermott P.F."/>
            <person name="Tartera C."/>
            <person name="White D.G."/>
            <person name="Leclerc J.E."/>
            <person name="Ravel J."/>
            <person name="Cebula T.A."/>
        </authorList>
    </citation>
    <scope>NUCLEOTIDE SEQUENCE [LARGE SCALE GENOMIC DNA]</scope>
    <source>
        <strain evidence="2 3">CT_02021853</strain>
    </source>
</reference>
<accession>A0A6C7A1I7</accession>
<gene>
    <name evidence="2" type="ordered locus">SeD_A2323</name>
</gene>
<evidence type="ECO:0000256" key="1">
    <source>
        <dbReference type="SAM" id="Phobius"/>
    </source>
</evidence>
<dbReference type="EMBL" id="CP001144">
    <property type="protein sequence ID" value="ACH77211.1"/>
    <property type="molecule type" value="Genomic_DNA"/>
</dbReference>
<keyword evidence="1" id="KW-0472">Membrane</keyword>
<dbReference type="AlphaFoldDB" id="A0A6C7A1I7"/>